<name>A0ACC2GMJ9_DALPE</name>
<proteinExistence type="predicted"/>
<evidence type="ECO:0000313" key="1">
    <source>
        <dbReference type="EMBL" id="KAJ8004848.1"/>
    </source>
</evidence>
<evidence type="ECO:0000313" key="2">
    <source>
        <dbReference type="Proteomes" id="UP001157502"/>
    </source>
</evidence>
<sequence length="110" mass="12511">MRSLALALILGAMVPLLYASCWFKQAEKDASQCFDDKEGTWYPTGSRWKTKDCMSCRCQNNGEMSCCTVYSYPVQIPDDCMKEFDQEACEYKVFKKDDRSVSCPILAGVM</sequence>
<dbReference type="EMBL" id="CM055738">
    <property type="protein sequence ID" value="KAJ8004848.1"/>
    <property type="molecule type" value="Genomic_DNA"/>
</dbReference>
<reference evidence="1" key="1">
    <citation type="submission" date="2021-05" db="EMBL/GenBank/DDBJ databases">
        <authorList>
            <person name="Pan Q."/>
            <person name="Jouanno E."/>
            <person name="Zahm M."/>
            <person name="Klopp C."/>
            <person name="Cabau C."/>
            <person name="Louis A."/>
            <person name="Berthelot C."/>
            <person name="Parey E."/>
            <person name="Roest Crollius H."/>
            <person name="Montfort J."/>
            <person name="Robinson-Rechavi M."/>
            <person name="Bouchez O."/>
            <person name="Lampietro C."/>
            <person name="Lopez Roques C."/>
            <person name="Donnadieu C."/>
            <person name="Postlethwait J."/>
            <person name="Bobe J."/>
            <person name="Dillon D."/>
            <person name="Chandos A."/>
            <person name="von Hippel F."/>
            <person name="Guiguen Y."/>
        </authorList>
    </citation>
    <scope>NUCLEOTIDE SEQUENCE</scope>
    <source>
        <strain evidence="1">YG-Jan2019</strain>
    </source>
</reference>
<dbReference type="Proteomes" id="UP001157502">
    <property type="component" value="Chromosome 11"/>
</dbReference>
<accession>A0ACC2GMJ9</accession>
<organism evidence="1 2">
    <name type="scientific">Dallia pectoralis</name>
    <name type="common">Alaska blackfish</name>
    <dbReference type="NCBI Taxonomy" id="75939"/>
    <lineage>
        <taxon>Eukaryota</taxon>
        <taxon>Metazoa</taxon>
        <taxon>Chordata</taxon>
        <taxon>Craniata</taxon>
        <taxon>Vertebrata</taxon>
        <taxon>Euteleostomi</taxon>
        <taxon>Actinopterygii</taxon>
        <taxon>Neopterygii</taxon>
        <taxon>Teleostei</taxon>
        <taxon>Protacanthopterygii</taxon>
        <taxon>Esociformes</taxon>
        <taxon>Umbridae</taxon>
        <taxon>Dallia</taxon>
    </lineage>
</organism>
<keyword evidence="2" id="KW-1185">Reference proteome</keyword>
<gene>
    <name evidence="1" type="ORF">DPEC_G00140560</name>
</gene>
<protein>
    <submittedName>
        <fullName evidence="1">Uncharacterized protein</fullName>
    </submittedName>
</protein>
<comment type="caution">
    <text evidence="1">The sequence shown here is derived from an EMBL/GenBank/DDBJ whole genome shotgun (WGS) entry which is preliminary data.</text>
</comment>